<dbReference type="EC" id="1.15.1.1" evidence="4"/>
<name>A0A3G9D4G3_9NEOP</name>
<feature type="signal peptide" evidence="12">
    <location>
        <begin position="1"/>
        <end position="20"/>
    </location>
</feature>
<dbReference type="PANTHER" id="PTHR10003">
    <property type="entry name" value="SUPEROXIDE DISMUTASE CU-ZN -RELATED"/>
    <property type="match status" value="1"/>
</dbReference>
<evidence type="ECO:0000256" key="4">
    <source>
        <dbReference type="ARBA" id="ARBA00012682"/>
    </source>
</evidence>
<keyword evidence="9" id="KW-0186">Copper</keyword>
<dbReference type="InterPro" id="IPR036423">
    <property type="entry name" value="SOD-like_Cu/Zn_dom_sf"/>
</dbReference>
<keyword evidence="7" id="KW-0049">Antioxidant</keyword>
<dbReference type="InterPro" id="IPR024134">
    <property type="entry name" value="SOD_Cu/Zn_/chaperone"/>
</dbReference>
<comment type="similarity">
    <text evidence="3">Belongs to the Cu-Zn superoxide dismutase family.</text>
</comment>
<evidence type="ECO:0000259" key="13">
    <source>
        <dbReference type="Pfam" id="PF00080"/>
    </source>
</evidence>
<dbReference type="SUPFAM" id="SSF49329">
    <property type="entry name" value="Cu,Zn superoxide dismutase-like"/>
    <property type="match status" value="1"/>
</dbReference>
<keyword evidence="12" id="KW-0732">Signal</keyword>
<evidence type="ECO:0000256" key="11">
    <source>
        <dbReference type="ARBA" id="ARBA00049204"/>
    </source>
</evidence>
<protein>
    <recommendedName>
        <fullName evidence="4">superoxide dismutase</fullName>
        <ecNumber evidence="4">1.15.1.1</ecNumber>
    </recommendedName>
</protein>
<comment type="catalytic activity">
    <reaction evidence="11">
        <text>2 superoxide + 2 H(+) = H2O2 + O2</text>
        <dbReference type="Rhea" id="RHEA:20696"/>
        <dbReference type="ChEBI" id="CHEBI:15378"/>
        <dbReference type="ChEBI" id="CHEBI:15379"/>
        <dbReference type="ChEBI" id="CHEBI:16240"/>
        <dbReference type="ChEBI" id="CHEBI:18421"/>
        <dbReference type="EC" id="1.15.1.1"/>
    </reaction>
</comment>
<evidence type="ECO:0000256" key="7">
    <source>
        <dbReference type="ARBA" id="ARBA00022862"/>
    </source>
</evidence>
<dbReference type="Gene3D" id="2.60.40.200">
    <property type="entry name" value="Superoxide dismutase, copper/zinc binding domain"/>
    <property type="match status" value="1"/>
</dbReference>
<dbReference type="CDD" id="cd00305">
    <property type="entry name" value="Cu-Zn_Superoxide_Dismutase"/>
    <property type="match status" value="1"/>
</dbReference>
<dbReference type="EMBL" id="FX985482">
    <property type="protein sequence ID" value="BAX29642.1"/>
    <property type="molecule type" value="mRNA"/>
</dbReference>
<reference evidence="14" key="2">
    <citation type="journal article" date="2018" name="Oxid Med Cell Longev 2018">
        <title>Long-Lived Termite Queens Exhibit High Cu/Zn-Superoxide Dismutase Activity.</title>
        <authorList>
            <person name="Tasaki E."/>
            <person name="Kobayashi K."/>
            <person name="Matsuura K."/>
            <person name="Iuchi Y."/>
        </authorList>
    </citation>
    <scope>NUCLEOTIDE SEQUENCE</scope>
</reference>
<comment type="cofactor">
    <cofactor evidence="1">
        <name>Cu cation</name>
        <dbReference type="ChEBI" id="CHEBI:23378"/>
    </cofactor>
</comment>
<comment type="cofactor">
    <cofactor evidence="2">
        <name>Zn(2+)</name>
        <dbReference type="ChEBI" id="CHEBI:29105"/>
    </cofactor>
</comment>
<feature type="chain" id="PRO_5018120928" description="superoxide dismutase" evidence="12">
    <location>
        <begin position="21"/>
        <end position="206"/>
    </location>
</feature>
<proteinExistence type="evidence at transcript level"/>
<dbReference type="InterPro" id="IPR001424">
    <property type="entry name" value="SOD_Cu_Zn_dom"/>
</dbReference>
<dbReference type="GO" id="GO:0004784">
    <property type="term" value="F:superoxide dismutase activity"/>
    <property type="evidence" value="ECO:0007669"/>
    <property type="project" value="UniProtKB-EC"/>
</dbReference>
<evidence type="ECO:0000313" key="14">
    <source>
        <dbReference type="EMBL" id="BAX29642.1"/>
    </source>
</evidence>
<dbReference type="AlphaFoldDB" id="A0A3G9D4G3"/>
<evidence type="ECO:0000256" key="5">
    <source>
        <dbReference type="ARBA" id="ARBA00022723"/>
    </source>
</evidence>
<evidence type="ECO:0000256" key="9">
    <source>
        <dbReference type="ARBA" id="ARBA00023008"/>
    </source>
</evidence>
<evidence type="ECO:0000256" key="10">
    <source>
        <dbReference type="ARBA" id="ARBA00023157"/>
    </source>
</evidence>
<organism evidence="14">
    <name type="scientific">Reticulitermes speratus</name>
    <dbReference type="NCBI Taxonomy" id="60591"/>
    <lineage>
        <taxon>Eukaryota</taxon>
        <taxon>Metazoa</taxon>
        <taxon>Ecdysozoa</taxon>
        <taxon>Arthropoda</taxon>
        <taxon>Hexapoda</taxon>
        <taxon>Insecta</taxon>
        <taxon>Pterygota</taxon>
        <taxon>Neoptera</taxon>
        <taxon>Polyneoptera</taxon>
        <taxon>Dictyoptera</taxon>
        <taxon>Blattodea</taxon>
        <taxon>Blattoidea</taxon>
        <taxon>Termitoidae</taxon>
        <taxon>Rhinotermitidae</taxon>
        <taxon>Reticulitermes</taxon>
        <taxon>Frontotermes</taxon>
    </lineage>
</organism>
<evidence type="ECO:0000256" key="6">
    <source>
        <dbReference type="ARBA" id="ARBA00022833"/>
    </source>
</evidence>
<dbReference type="PRINTS" id="PR00068">
    <property type="entry name" value="CUZNDISMTASE"/>
</dbReference>
<evidence type="ECO:0000256" key="12">
    <source>
        <dbReference type="SAM" id="SignalP"/>
    </source>
</evidence>
<evidence type="ECO:0000256" key="8">
    <source>
        <dbReference type="ARBA" id="ARBA00023002"/>
    </source>
</evidence>
<gene>
    <name evidence="14" type="primary">RsSOD3B</name>
</gene>
<evidence type="ECO:0000256" key="3">
    <source>
        <dbReference type="ARBA" id="ARBA00010457"/>
    </source>
</evidence>
<dbReference type="GO" id="GO:0005507">
    <property type="term" value="F:copper ion binding"/>
    <property type="evidence" value="ECO:0007669"/>
    <property type="project" value="InterPro"/>
</dbReference>
<accession>A0A3G9D4G3</accession>
<reference evidence="14" key="1">
    <citation type="journal article" date="2016" name="PLoS ONE">
        <title>Caste-Specific and Sex-Specific Expression of Chemoreceptor Genes in a Termite.</title>
        <authorList>
            <person name="Mitaka Y."/>
            <person name="Kobayashi K."/>
            <person name="Mikheyev A."/>
            <person name="Tin M.M.Y."/>
            <person name="Watanabe Y."/>
            <person name="Matsuura K."/>
        </authorList>
    </citation>
    <scope>NUCLEOTIDE SEQUENCE</scope>
</reference>
<dbReference type="FunFam" id="2.60.40.200:FF:000003">
    <property type="entry name" value="Superoxide dismutase [Cu-Zn], chloroplastic"/>
    <property type="match status" value="1"/>
</dbReference>
<keyword evidence="10" id="KW-1015">Disulfide bond</keyword>
<keyword evidence="6" id="KW-0862">Zinc</keyword>
<evidence type="ECO:0000256" key="1">
    <source>
        <dbReference type="ARBA" id="ARBA00001935"/>
    </source>
</evidence>
<sequence length="206" mass="21514">MTPLYVLSCVVALLLTSTVADERKAIVTLYKGNEAVGDILFVQEQVDGIVKVSGTVRGLIPGHHHGFHVHEKGDIRNNCIAAGAHFNPENKNHGAPNDTERHVGDLGNIDANANGVADLSFTDSLISLRGPHSIIGRALVLHNGTDDLGKGGTNESLKTGTAGIRIACGVIGIQSPITPWEKGDASSIFKSASALLLSVAVATVLM</sequence>
<keyword evidence="5" id="KW-0479">Metal-binding</keyword>
<keyword evidence="8" id="KW-0560">Oxidoreductase</keyword>
<feature type="domain" description="Superoxide dismutase copper/zinc binding" evidence="13">
    <location>
        <begin position="37"/>
        <end position="171"/>
    </location>
</feature>
<dbReference type="Pfam" id="PF00080">
    <property type="entry name" value="Sod_Cu"/>
    <property type="match status" value="1"/>
</dbReference>
<evidence type="ECO:0000256" key="2">
    <source>
        <dbReference type="ARBA" id="ARBA00001947"/>
    </source>
</evidence>